<accession>A0ABT2RUK0</accession>
<dbReference type="NCBIfam" id="TIGR01484">
    <property type="entry name" value="HAD-SF-IIB"/>
    <property type="match status" value="1"/>
</dbReference>
<dbReference type="SFLD" id="SFLDS00003">
    <property type="entry name" value="Haloacid_Dehalogenase"/>
    <property type="match status" value="1"/>
</dbReference>
<dbReference type="InterPro" id="IPR023214">
    <property type="entry name" value="HAD_sf"/>
</dbReference>
<dbReference type="InterPro" id="IPR036412">
    <property type="entry name" value="HAD-like_sf"/>
</dbReference>
<dbReference type="Gene3D" id="3.30.1240.10">
    <property type="match status" value="1"/>
</dbReference>
<keyword evidence="1" id="KW-0378">Hydrolase</keyword>
<protein>
    <submittedName>
        <fullName evidence="1">HAD family hydrolase</fullName>
    </submittedName>
</protein>
<dbReference type="SFLD" id="SFLDG01140">
    <property type="entry name" value="C2.B:_Phosphomannomutase_and_P"/>
    <property type="match status" value="1"/>
</dbReference>
<proteinExistence type="predicted"/>
<name>A0ABT2RUK0_9FIRM</name>
<evidence type="ECO:0000313" key="2">
    <source>
        <dbReference type="Proteomes" id="UP001652461"/>
    </source>
</evidence>
<comment type="caution">
    <text evidence="1">The sequence shown here is derived from an EMBL/GenBank/DDBJ whole genome shotgun (WGS) entry which is preliminary data.</text>
</comment>
<dbReference type="Gene3D" id="3.40.50.1000">
    <property type="entry name" value="HAD superfamily/HAD-like"/>
    <property type="match status" value="1"/>
</dbReference>
<dbReference type="GO" id="GO:0016787">
    <property type="term" value="F:hydrolase activity"/>
    <property type="evidence" value="ECO:0007669"/>
    <property type="project" value="UniProtKB-KW"/>
</dbReference>
<gene>
    <name evidence="1" type="ORF">OCV63_02915</name>
</gene>
<dbReference type="Pfam" id="PF08282">
    <property type="entry name" value="Hydrolase_3"/>
    <property type="match status" value="1"/>
</dbReference>
<dbReference type="SFLD" id="SFLDG01144">
    <property type="entry name" value="C2.B.4:_PGP_Like"/>
    <property type="match status" value="1"/>
</dbReference>
<dbReference type="PANTHER" id="PTHR10000:SF8">
    <property type="entry name" value="HAD SUPERFAMILY HYDROLASE-LIKE, TYPE 3"/>
    <property type="match status" value="1"/>
</dbReference>
<dbReference type="CDD" id="cd07518">
    <property type="entry name" value="HAD_YbiV-Like"/>
    <property type="match status" value="1"/>
</dbReference>
<organism evidence="1 2">
    <name type="scientific">Laedolimicola ammoniilytica</name>
    <dbReference type="NCBI Taxonomy" id="2981771"/>
    <lineage>
        <taxon>Bacteria</taxon>
        <taxon>Bacillati</taxon>
        <taxon>Bacillota</taxon>
        <taxon>Clostridia</taxon>
        <taxon>Lachnospirales</taxon>
        <taxon>Lachnospiraceae</taxon>
        <taxon>Laedolimicola</taxon>
    </lineage>
</organism>
<dbReference type="SUPFAM" id="SSF56784">
    <property type="entry name" value="HAD-like"/>
    <property type="match status" value="1"/>
</dbReference>
<dbReference type="PANTHER" id="PTHR10000">
    <property type="entry name" value="PHOSPHOSERINE PHOSPHATASE"/>
    <property type="match status" value="1"/>
</dbReference>
<dbReference type="InterPro" id="IPR006379">
    <property type="entry name" value="HAD-SF_hydro_IIB"/>
</dbReference>
<keyword evidence="2" id="KW-1185">Reference proteome</keyword>
<reference evidence="1 2" key="1">
    <citation type="journal article" date="2021" name="ISME Commun">
        <title>Automated analysis of genomic sequences facilitates high-throughput and comprehensive description of bacteria.</title>
        <authorList>
            <person name="Hitch T.C.A."/>
        </authorList>
    </citation>
    <scope>NUCLEOTIDE SEQUENCE [LARGE SCALE GENOMIC DNA]</scope>
    <source>
        <strain evidence="1 2">Sanger_04</strain>
    </source>
</reference>
<dbReference type="NCBIfam" id="TIGR00099">
    <property type="entry name" value="Cof-subfamily"/>
    <property type="match status" value="1"/>
</dbReference>
<dbReference type="Proteomes" id="UP001652461">
    <property type="component" value="Unassembled WGS sequence"/>
</dbReference>
<dbReference type="RefSeq" id="WP_262670619.1">
    <property type="nucleotide sequence ID" value="NZ_JAOQKC010000003.1"/>
</dbReference>
<dbReference type="EMBL" id="JAOQKC010000003">
    <property type="protein sequence ID" value="MCU6695847.1"/>
    <property type="molecule type" value="Genomic_DNA"/>
</dbReference>
<evidence type="ECO:0000313" key="1">
    <source>
        <dbReference type="EMBL" id="MCU6695847.1"/>
    </source>
</evidence>
<dbReference type="InterPro" id="IPR000150">
    <property type="entry name" value="Cof"/>
</dbReference>
<sequence length="261" mass="29595">MIKLICSDIDGTLLPEGTAEINPEIFEVIRKLKEKDILFAAASGRPYSSMVKLFESVKDDIIFVSENGAYVCCRGYLMSEEVIEWRDVCEWVEEVRKIPDASFTLDAEGGLYSESRDPEFLDLVRLGYRSQLTIVKDALAERRHINKISVYRKHDIEKVAEDMVPRWSRRLHCTIAGDIWLDFMSKESNKGHAIREIQKILRISPDETMVFGDNLNDLEMLAAATESYAVANAAEPVRKAAKHIADSNVNDGVLKVIRTLL</sequence>